<dbReference type="InterPro" id="IPR002954">
    <property type="entry name" value="Salm_SPAgM"/>
</dbReference>
<organism evidence="2 3">
    <name type="scientific">Escherichia coli</name>
    <dbReference type="NCBI Taxonomy" id="562"/>
    <lineage>
        <taxon>Bacteria</taxon>
        <taxon>Pseudomonadati</taxon>
        <taxon>Pseudomonadota</taxon>
        <taxon>Gammaproteobacteria</taxon>
        <taxon>Enterobacterales</taxon>
        <taxon>Enterobacteriaceae</taxon>
        <taxon>Escherichia</taxon>
    </lineage>
</organism>
<evidence type="ECO:0000313" key="2">
    <source>
        <dbReference type="EMBL" id="STM16863.1"/>
    </source>
</evidence>
<name>A0A377D7D2_ECOLX</name>
<dbReference type="Pfam" id="PF02090">
    <property type="entry name" value="SPAM"/>
    <property type="match status" value="1"/>
</dbReference>
<dbReference type="EMBL" id="UGFC01000006">
    <property type="protein sequence ID" value="STM16863.1"/>
    <property type="molecule type" value="Genomic_DNA"/>
</dbReference>
<protein>
    <submittedName>
        <fullName evidence="2">Protein EivI</fullName>
    </submittedName>
</protein>
<keyword evidence="1" id="KW-0175">Coiled coil</keyword>
<reference evidence="2 3" key="1">
    <citation type="submission" date="2018-06" db="EMBL/GenBank/DDBJ databases">
        <authorList>
            <consortium name="Pathogen Informatics"/>
            <person name="Doyle S."/>
        </authorList>
    </citation>
    <scope>NUCLEOTIDE SEQUENCE [LARGE SCALE GENOMIC DNA]</scope>
    <source>
        <strain evidence="2 3">NCTC7922</strain>
    </source>
</reference>
<dbReference type="AlphaFoldDB" id="A0A377D7D2"/>
<feature type="coiled-coil region" evidence="1">
    <location>
        <begin position="47"/>
        <end position="81"/>
    </location>
</feature>
<evidence type="ECO:0000256" key="1">
    <source>
        <dbReference type="SAM" id="Coils"/>
    </source>
</evidence>
<gene>
    <name evidence="2" type="ORF">NCTC7922_03294</name>
</gene>
<accession>A0A377D7D2</accession>
<proteinExistence type="predicted"/>
<dbReference type="Proteomes" id="UP000254174">
    <property type="component" value="Unassembled WGS sequence"/>
</dbReference>
<sequence>MQKKKKLAEKERLYDMQLKNLESLLDMKELLGEVVFRQDIFYSLRKVAVIQQQIAEINLEKQKIAERRKILNKEIVQQQAQRKHWWLKGEKYDRLKKRIKKQLLNQMLYQDELEQEEKYNGRSQEN</sequence>
<evidence type="ECO:0000313" key="3">
    <source>
        <dbReference type="Proteomes" id="UP000254174"/>
    </source>
</evidence>